<accession>A0A6N2L7F6</accession>
<reference evidence="2" key="1">
    <citation type="submission" date="2019-03" db="EMBL/GenBank/DDBJ databases">
        <authorList>
            <person name="Mank J."/>
            <person name="Almeida P."/>
        </authorList>
    </citation>
    <scope>NUCLEOTIDE SEQUENCE</scope>
    <source>
        <strain evidence="2">78183</strain>
    </source>
</reference>
<organism evidence="2">
    <name type="scientific">Salix viminalis</name>
    <name type="common">Common osier</name>
    <name type="synonym">Basket willow</name>
    <dbReference type="NCBI Taxonomy" id="40686"/>
    <lineage>
        <taxon>Eukaryota</taxon>
        <taxon>Viridiplantae</taxon>
        <taxon>Streptophyta</taxon>
        <taxon>Embryophyta</taxon>
        <taxon>Tracheophyta</taxon>
        <taxon>Spermatophyta</taxon>
        <taxon>Magnoliopsida</taxon>
        <taxon>eudicotyledons</taxon>
        <taxon>Gunneridae</taxon>
        <taxon>Pentapetalae</taxon>
        <taxon>rosids</taxon>
        <taxon>fabids</taxon>
        <taxon>Malpighiales</taxon>
        <taxon>Salicaceae</taxon>
        <taxon>Saliceae</taxon>
        <taxon>Salix</taxon>
    </lineage>
</organism>
<dbReference type="EMBL" id="CAADRP010001125">
    <property type="protein sequence ID" value="VFU36624.1"/>
    <property type="molecule type" value="Genomic_DNA"/>
</dbReference>
<feature type="compositionally biased region" description="Polar residues" evidence="1">
    <location>
        <begin position="1"/>
        <end position="11"/>
    </location>
</feature>
<proteinExistence type="predicted"/>
<evidence type="ECO:0000256" key="1">
    <source>
        <dbReference type="SAM" id="MobiDB-lite"/>
    </source>
</evidence>
<name>A0A6N2L7F6_SALVM</name>
<feature type="region of interest" description="Disordered" evidence="1">
    <location>
        <begin position="1"/>
        <end position="20"/>
    </location>
</feature>
<sequence>MNADSLSLSPTENRKTKARENRGFTFSNADEIIFTLKSTLLEITVGFSINKVSRRTGKKVRTPCLVMELLESSRSR</sequence>
<protein>
    <submittedName>
        <fullName evidence="2">Uncharacterized protein</fullName>
    </submittedName>
</protein>
<dbReference type="AlphaFoldDB" id="A0A6N2L7F6"/>
<evidence type="ECO:0000313" key="2">
    <source>
        <dbReference type="EMBL" id="VFU36624.1"/>
    </source>
</evidence>
<gene>
    <name evidence="2" type="ORF">SVIM_LOCUS186408</name>
</gene>